<dbReference type="GeneID" id="108619316"/>
<accession>A0ABM1PVU3</accession>
<reference evidence="2" key="1">
    <citation type="journal article" date="1997" name="Nucleic Acids Res.">
        <title>tRNAscan-SE: a program for improved detection of transfer RNA genes in genomic sequence.</title>
        <authorList>
            <person name="Lowe T.M."/>
            <person name="Eddy S.R."/>
        </authorList>
    </citation>
    <scope>NUCLEOTIDE SEQUENCE [LARGE SCALE GENOMIC DNA]</scope>
</reference>
<dbReference type="InterPro" id="IPR036045">
    <property type="entry name" value="Sec1-like_sf"/>
</dbReference>
<dbReference type="InterPro" id="IPR043127">
    <property type="entry name" value="Sec-1-like_dom3a"/>
</dbReference>
<gene>
    <name evidence="3" type="primary">LOC108619316</name>
</gene>
<evidence type="ECO:0000256" key="1">
    <source>
        <dbReference type="ARBA" id="ARBA00009884"/>
    </source>
</evidence>
<reference evidence="2" key="2">
    <citation type="journal article" date="2016" name="G3 (Bethesda)">
        <title>Genome Evolution in Three Species of Cactophilic Drosophila.</title>
        <authorList>
            <person name="Sanchez-Flores A."/>
            <person name="Penazola F."/>
            <person name="Carpinteyro-Ponce J."/>
            <person name="Nazario-Yepiz N."/>
            <person name="Abreu-Goodger C."/>
            <person name="Machado C.A."/>
            <person name="Markow T.A."/>
        </authorList>
    </citation>
    <scope>NUCLEOTIDE SEQUENCE [LARGE SCALE GENOMIC DNA]</scope>
</reference>
<dbReference type="Gene3D" id="1.25.40.60">
    <property type="match status" value="1"/>
</dbReference>
<name>A0ABM1PVU3_DROAR</name>
<dbReference type="SUPFAM" id="SSF56815">
    <property type="entry name" value="Sec1/munc18-like (SM) proteins"/>
    <property type="match status" value="1"/>
</dbReference>
<dbReference type="Proteomes" id="UP000694904">
    <property type="component" value="Chromosome X"/>
</dbReference>
<dbReference type="InterPro" id="IPR043154">
    <property type="entry name" value="Sec-1-like_dom1"/>
</dbReference>
<dbReference type="Gene3D" id="3.40.50.2060">
    <property type="match status" value="1"/>
</dbReference>
<reference evidence="3" key="3">
    <citation type="submission" date="2025-08" db="UniProtKB">
        <authorList>
            <consortium name="RefSeq"/>
        </authorList>
    </citation>
    <scope>IDENTIFICATION</scope>
    <source>
        <tissue evidence="3">Whole organism</tissue>
    </source>
</reference>
<keyword evidence="2" id="KW-1185">Reference proteome</keyword>
<dbReference type="InterPro" id="IPR001619">
    <property type="entry name" value="Sec1-like"/>
</dbReference>
<dbReference type="Gene3D" id="3.90.830.10">
    <property type="entry name" value="Syntaxin Binding Protein 1, Chain A, domain 2"/>
    <property type="match status" value="1"/>
</dbReference>
<dbReference type="Pfam" id="PF00995">
    <property type="entry name" value="Sec1"/>
    <property type="match status" value="1"/>
</dbReference>
<proteinExistence type="inferred from homology"/>
<dbReference type="PIRSF" id="PIRSF005715">
    <property type="entry name" value="VPS45_Sec1"/>
    <property type="match status" value="1"/>
</dbReference>
<comment type="similarity">
    <text evidence="1">Belongs to the STXBP/unc-18/SEC1 family.</text>
</comment>
<sequence>MALKVLVGQKIMNEVVKYKPPPPKKAGAPGAAKAAGAGGIEWRVLVVDKLGMRMVSACTKMHEISAEGITLVEDINKKREPLPTMDAIYLITPSDESVRSLIRDFENPARPMYRYAHVFFTEAIPPRIFEMLQSHKDICRRYVRTCKEINIAFLAYEAQVFSLDSPDTFQCLYSPAFASIRGKHIERIAEQIATLCATLGEYPNVRYRSDWDRNIDLAASVQQKLDAYKADEPTMGEGPEKARSQLLILDRGFDCVSPLLHELTLQAMAYDLLPIVNDVYRYCPGPNQPDKEVLLDENDDLWVELRHEHIAVVSTQVTQNLKKFTDSKRMSSTDKSSMRDLSQMIKKMPQYQKELSKYSTHLHLAEDCMKSYQNYVDKLCRVEQDLAMGTDAEGEKIKDHMRNIVPILLDANVSNYDKVRIISLYVMIKNGISEENLTKLFTHAQLSTKDQDMVRNLSYLGINVIADSRKKIYSVPRKERITESTYQMSRWTPVIKDIMEDCIEDKLDQRHFPFLEGRAQNTNYHAPTSARYGHWHKDKAQTQVKNVPRLIIFIVGGVSMSEMRCAYEVTNAVRNWEVIVGSSHILSPEIFLSDLGSLSKED</sequence>
<dbReference type="PANTHER" id="PTHR11679">
    <property type="entry name" value="VESICLE PROTEIN SORTING-ASSOCIATED"/>
    <property type="match status" value="1"/>
</dbReference>
<dbReference type="Gene3D" id="3.40.50.1910">
    <property type="match status" value="1"/>
</dbReference>
<dbReference type="RefSeq" id="XP_017871329.1">
    <property type="nucleotide sequence ID" value="XM_018015840.1"/>
</dbReference>
<dbReference type="InterPro" id="IPR027482">
    <property type="entry name" value="Sec1-like_dom2"/>
</dbReference>
<evidence type="ECO:0000313" key="3">
    <source>
        <dbReference type="RefSeq" id="XP_017871329.1"/>
    </source>
</evidence>
<evidence type="ECO:0000313" key="2">
    <source>
        <dbReference type="Proteomes" id="UP000694904"/>
    </source>
</evidence>
<protein>
    <submittedName>
        <fullName evidence="3">Protein ROP isoform X1</fullName>
    </submittedName>
</protein>
<organism evidence="2 3">
    <name type="scientific">Drosophila arizonae</name>
    <name type="common">Fruit fly</name>
    <dbReference type="NCBI Taxonomy" id="7263"/>
    <lineage>
        <taxon>Eukaryota</taxon>
        <taxon>Metazoa</taxon>
        <taxon>Ecdysozoa</taxon>
        <taxon>Arthropoda</taxon>
        <taxon>Hexapoda</taxon>
        <taxon>Insecta</taxon>
        <taxon>Pterygota</taxon>
        <taxon>Neoptera</taxon>
        <taxon>Endopterygota</taxon>
        <taxon>Diptera</taxon>
        <taxon>Brachycera</taxon>
        <taxon>Muscomorpha</taxon>
        <taxon>Ephydroidea</taxon>
        <taxon>Drosophilidae</taxon>
        <taxon>Drosophila</taxon>
    </lineage>
</organism>